<dbReference type="InterPro" id="IPR003915">
    <property type="entry name" value="PKD_2"/>
</dbReference>
<dbReference type="Proteomes" id="UP000002640">
    <property type="component" value="Unassembled WGS sequence"/>
</dbReference>
<dbReference type="Pfam" id="PF20519">
    <property type="entry name" value="Polycystin_dom"/>
    <property type="match status" value="1"/>
</dbReference>
<keyword evidence="5 7" id="KW-0472">Membrane</keyword>
<accession>G5AFI9</accession>
<protein>
    <recommendedName>
        <fullName evidence="12">Polycystin cation channel PKD1/PKD2 domain-containing protein</fullName>
    </recommendedName>
</protein>
<evidence type="ECO:0000256" key="7">
    <source>
        <dbReference type="SAM" id="Phobius"/>
    </source>
</evidence>
<dbReference type="InterPro" id="IPR013122">
    <property type="entry name" value="PKD1_2_channel"/>
</dbReference>
<dbReference type="InParanoid" id="G5AFI9"/>
<feature type="domain" description="Polycystin cation channel PKD1/PKD2" evidence="8">
    <location>
        <begin position="298"/>
        <end position="435"/>
    </location>
</feature>
<dbReference type="Pfam" id="PF08016">
    <property type="entry name" value="PKD_channel"/>
    <property type="match status" value="1"/>
</dbReference>
<proteinExistence type="inferred from homology"/>
<evidence type="ECO:0000256" key="4">
    <source>
        <dbReference type="ARBA" id="ARBA00022989"/>
    </source>
</evidence>
<sequence length="484" mass="54057">MIYFGFFAAVLFTHIPTSRLYEQAYAVSSILATSGGDAITPNSPIKFFNIGQLSDVFDWLNTAFVPAVFVTQDQNGNDLASQDYALLGGKSKALGGVLIEVYSLTPVDCGADGSLFQVYPVCHVSEGLPNEYGSYMLILSLNATEALQGLAEWKAQNWIDNTTDKVVISVLTYNGELEGYVVTELTLKFHQGGYITPTASTRPTISIPYGRENSYASDVLWRRKEKRPSRRQMAARLFDLYVVEAAMGVFYIIWAIIVSLLEDYDFQESLWKLADPFAIETEGTEDDIISLNYVIDNLKAIAHYTAALRVVGAIVIALLGLQILNRFRFHPQLNILTRTVANALKQFGAFFVVFIVIFTTFTIIGSMIFGDRAKEFSRLDNSMASCINMLFGEFDFESIKDLQFSVAFYWIYMIVVSIVLMNMMLAIVLDAYEQVSSESYKKSANLTLANRVISICWDVVCEHIEEGMVIVNALKSGEPTCKEE</sequence>
<dbReference type="PANTHER" id="PTHR10877:SF183">
    <property type="entry name" value="AT14535P-RELATED"/>
    <property type="match status" value="1"/>
</dbReference>
<evidence type="ECO:0000259" key="9">
    <source>
        <dbReference type="Pfam" id="PF20519"/>
    </source>
</evidence>
<dbReference type="SUPFAM" id="SSF81324">
    <property type="entry name" value="Voltage-gated potassium channels"/>
    <property type="match status" value="1"/>
</dbReference>
<dbReference type="KEGG" id="psoj:PHYSODRAFT_533261"/>
<keyword evidence="6" id="KW-0325">Glycoprotein</keyword>
<dbReference type="EMBL" id="JH159165">
    <property type="protein sequence ID" value="EGZ05979.1"/>
    <property type="molecule type" value="Genomic_DNA"/>
</dbReference>
<dbReference type="GO" id="GO:0016020">
    <property type="term" value="C:membrane"/>
    <property type="evidence" value="ECO:0007669"/>
    <property type="project" value="UniProtKB-SubCell"/>
</dbReference>
<evidence type="ECO:0000256" key="5">
    <source>
        <dbReference type="ARBA" id="ARBA00023136"/>
    </source>
</evidence>
<dbReference type="Gene3D" id="1.10.287.70">
    <property type="match status" value="1"/>
</dbReference>
<dbReference type="OMA" id="WIYMIVV"/>
<dbReference type="PRINTS" id="PR01433">
    <property type="entry name" value="POLYCYSTIN2"/>
</dbReference>
<evidence type="ECO:0000313" key="11">
    <source>
        <dbReference type="Proteomes" id="UP000002640"/>
    </source>
</evidence>
<evidence type="ECO:0000259" key="8">
    <source>
        <dbReference type="Pfam" id="PF08016"/>
    </source>
</evidence>
<gene>
    <name evidence="10" type="ORF">PHYSODRAFT_533261</name>
</gene>
<dbReference type="InterPro" id="IPR046791">
    <property type="entry name" value="Polycystin_dom"/>
</dbReference>
<dbReference type="RefSeq" id="XP_009538840.1">
    <property type="nucleotide sequence ID" value="XM_009540545.1"/>
</dbReference>
<feature type="transmembrane region" description="Helical" evidence="7">
    <location>
        <begin position="237"/>
        <end position="261"/>
    </location>
</feature>
<evidence type="ECO:0000256" key="1">
    <source>
        <dbReference type="ARBA" id="ARBA00004141"/>
    </source>
</evidence>
<dbReference type="AlphaFoldDB" id="G5AFI9"/>
<evidence type="ECO:0000256" key="6">
    <source>
        <dbReference type="ARBA" id="ARBA00023180"/>
    </source>
</evidence>
<keyword evidence="4 7" id="KW-1133">Transmembrane helix</keyword>
<dbReference type="GO" id="GO:0005509">
    <property type="term" value="F:calcium ion binding"/>
    <property type="evidence" value="ECO:0007669"/>
    <property type="project" value="InterPro"/>
</dbReference>
<comment type="subcellular location">
    <subcellularLocation>
        <location evidence="1">Membrane</location>
        <topology evidence="1">Multi-pass membrane protein</topology>
    </subcellularLocation>
</comment>
<feature type="transmembrane region" description="Helical" evidence="7">
    <location>
        <begin position="347"/>
        <end position="369"/>
    </location>
</feature>
<evidence type="ECO:0008006" key="12">
    <source>
        <dbReference type="Google" id="ProtNLM"/>
    </source>
</evidence>
<evidence type="ECO:0000313" key="10">
    <source>
        <dbReference type="EMBL" id="EGZ05979.1"/>
    </source>
</evidence>
<reference evidence="10 11" key="1">
    <citation type="journal article" date="2006" name="Science">
        <title>Phytophthora genome sequences uncover evolutionary origins and mechanisms of pathogenesis.</title>
        <authorList>
            <person name="Tyler B.M."/>
            <person name="Tripathy S."/>
            <person name="Zhang X."/>
            <person name="Dehal P."/>
            <person name="Jiang R.H."/>
            <person name="Aerts A."/>
            <person name="Arredondo F.D."/>
            <person name="Baxter L."/>
            <person name="Bensasson D."/>
            <person name="Beynon J.L."/>
            <person name="Chapman J."/>
            <person name="Damasceno C.M."/>
            <person name="Dorrance A.E."/>
            <person name="Dou D."/>
            <person name="Dickerman A.W."/>
            <person name="Dubchak I.L."/>
            <person name="Garbelotto M."/>
            <person name="Gijzen M."/>
            <person name="Gordon S.G."/>
            <person name="Govers F."/>
            <person name="Grunwald N.J."/>
            <person name="Huang W."/>
            <person name="Ivors K.L."/>
            <person name="Jones R.W."/>
            <person name="Kamoun S."/>
            <person name="Krampis K."/>
            <person name="Lamour K.H."/>
            <person name="Lee M.K."/>
            <person name="McDonald W.H."/>
            <person name="Medina M."/>
            <person name="Meijer H.J."/>
            <person name="Nordberg E.K."/>
            <person name="Maclean D.J."/>
            <person name="Ospina-Giraldo M.D."/>
            <person name="Morris P.F."/>
            <person name="Phuntumart V."/>
            <person name="Putnam N.H."/>
            <person name="Rash S."/>
            <person name="Rose J.K."/>
            <person name="Sakihama Y."/>
            <person name="Salamov A.A."/>
            <person name="Savidor A."/>
            <person name="Scheuring C.F."/>
            <person name="Smith B.M."/>
            <person name="Sobral B.W."/>
            <person name="Terry A."/>
            <person name="Torto-Alalibo T.A."/>
            <person name="Win J."/>
            <person name="Xu Z."/>
            <person name="Zhang H."/>
            <person name="Grigoriev I.V."/>
            <person name="Rokhsar D.S."/>
            <person name="Boore J.L."/>
        </authorList>
    </citation>
    <scope>NUCLEOTIDE SEQUENCE [LARGE SCALE GENOMIC DNA]</scope>
    <source>
        <strain evidence="10 11">P6497</strain>
    </source>
</reference>
<keyword evidence="11" id="KW-1185">Reference proteome</keyword>
<evidence type="ECO:0000256" key="2">
    <source>
        <dbReference type="ARBA" id="ARBA00007200"/>
    </source>
</evidence>
<feature type="transmembrane region" description="Helical" evidence="7">
    <location>
        <begin position="306"/>
        <end position="327"/>
    </location>
</feature>
<comment type="similarity">
    <text evidence="2">Belongs to the polycystin family.</text>
</comment>
<dbReference type="InterPro" id="IPR051223">
    <property type="entry name" value="Polycystin"/>
</dbReference>
<feature type="domain" description="Polycystin" evidence="9">
    <location>
        <begin position="133"/>
        <end position="202"/>
    </location>
</feature>
<evidence type="ECO:0000256" key="3">
    <source>
        <dbReference type="ARBA" id="ARBA00022692"/>
    </source>
</evidence>
<name>G5AFI9_PHYSP</name>
<dbReference type="PANTHER" id="PTHR10877">
    <property type="entry name" value="POLYCYSTIN FAMILY MEMBER"/>
    <property type="match status" value="1"/>
</dbReference>
<dbReference type="GeneID" id="20661844"/>
<organism evidence="10 11">
    <name type="scientific">Phytophthora sojae (strain P6497)</name>
    <name type="common">Soybean stem and root rot agent</name>
    <name type="synonym">Phytophthora megasperma f. sp. glycines</name>
    <dbReference type="NCBI Taxonomy" id="1094619"/>
    <lineage>
        <taxon>Eukaryota</taxon>
        <taxon>Sar</taxon>
        <taxon>Stramenopiles</taxon>
        <taxon>Oomycota</taxon>
        <taxon>Peronosporomycetes</taxon>
        <taxon>Peronosporales</taxon>
        <taxon>Peronosporaceae</taxon>
        <taxon>Phytophthora</taxon>
    </lineage>
</organism>
<keyword evidence="3 7" id="KW-0812">Transmembrane</keyword>
<feature type="transmembrane region" description="Helical" evidence="7">
    <location>
        <begin position="409"/>
        <end position="432"/>
    </location>
</feature>